<keyword evidence="1" id="KW-0175">Coiled coil</keyword>
<name>A0A1H3KLA4_9EURY</name>
<evidence type="ECO:0000313" key="4">
    <source>
        <dbReference type="EMBL" id="SDY52515.1"/>
    </source>
</evidence>
<evidence type="ECO:0000256" key="2">
    <source>
        <dbReference type="SAM" id="MobiDB-lite"/>
    </source>
</evidence>
<reference evidence="5" key="1">
    <citation type="submission" date="2016-10" db="EMBL/GenBank/DDBJ databases">
        <authorList>
            <person name="Varghese N."/>
            <person name="Submissions S."/>
        </authorList>
    </citation>
    <scope>NUCLEOTIDE SEQUENCE [LARGE SCALE GENOMIC DNA]</scope>
    <source>
        <strain evidence="5">DC30,IBRC 10041,KCTC 4046</strain>
    </source>
</reference>
<keyword evidence="3" id="KW-0812">Transmembrane</keyword>
<organism evidence="4 5">
    <name type="scientific">Halopenitus persicus</name>
    <dbReference type="NCBI Taxonomy" id="1048396"/>
    <lineage>
        <taxon>Archaea</taxon>
        <taxon>Methanobacteriati</taxon>
        <taxon>Methanobacteriota</taxon>
        <taxon>Stenosarchaea group</taxon>
        <taxon>Halobacteria</taxon>
        <taxon>Halobacteriales</taxon>
        <taxon>Haloferacaceae</taxon>
        <taxon>Halopenitus</taxon>
    </lineage>
</organism>
<evidence type="ECO:0000313" key="5">
    <source>
        <dbReference type="Proteomes" id="UP000199079"/>
    </source>
</evidence>
<accession>A0A1H3KLA4</accession>
<feature type="transmembrane region" description="Helical" evidence="3">
    <location>
        <begin position="166"/>
        <end position="183"/>
    </location>
</feature>
<feature type="transmembrane region" description="Helical" evidence="3">
    <location>
        <begin position="57"/>
        <end position="76"/>
    </location>
</feature>
<keyword evidence="3" id="KW-1133">Transmembrane helix</keyword>
<evidence type="ECO:0000256" key="3">
    <source>
        <dbReference type="SAM" id="Phobius"/>
    </source>
</evidence>
<gene>
    <name evidence="4" type="ORF">SAMN05216564_10652</name>
</gene>
<keyword evidence="5" id="KW-1185">Reference proteome</keyword>
<dbReference type="OrthoDB" id="351015at2157"/>
<dbReference type="Proteomes" id="UP000199079">
    <property type="component" value="Unassembled WGS sequence"/>
</dbReference>
<sequence>MDGSTSTEDQAEATNAEEDEGLEYDIETYRHALDEARRTLDQQLEAFNDVNEKAWRIVQLNGLIATVYVAAVANALDGLTFSVYSMLLVGVGLVSMAISVFLAAEGQEAAKVTIGQSTDAFESLRSTDPSEIAYLYKTLQDYELWITQVNKKTEINGKTINWAKRLSIIGVVFIVGGTVLAFVL</sequence>
<feature type="compositionally biased region" description="Acidic residues" evidence="2">
    <location>
        <begin position="9"/>
        <end position="21"/>
    </location>
</feature>
<feature type="region of interest" description="Disordered" evidence="2">
    <location>
        <begin position="1"/>
        <end position="21"/>
    </location>
</feature>
<keyword evidence="3" id="KW-0472">Membrane</keyword>
<dbReference type="RefSeq" id="WP_143114425.1">
    <property type="nucleotide sequence ID" value="NZ_FNPC01000006.1"/>
</dbReference>
<evidence type="ECO:0000256" key="1">
    <source>
        <dbReference type="SAM" id="Coils"/>
    </source>
</evidence>
<dbReference type="AlphaFoldDB" id="A0A1H3KLA4"/>
<proteinExistence type="predicted"/>
<feature type="coiled-coil region" evidence="1">
    <location>
        <begin position="26"/>
        <end position="53"/>
    </location>
</feature>
<dbReference type="EMBL" id="FNPC01000006">
    <property type="protein sequence ID" value="SDY52515.1"/>
    <property type="molecule type" value="Genomic_DNA"/>
</dbReference>
<feature type="transmembrane region" description="Helical" evidence="3">
    <location>
        <begin position="82"/>
        <end position="104"/>
    </location>
</feature>
<evidence type="ECO:0008006" key="6">
    <source>
        <dbReference type="Google" id="ProtNLM"/>
    </source>
</evidence>
<protein>
    <recommendedName>
        <fullName evidence="6">SMODS and SLOG-associating 2TM effector domain-containing protein</fullName>
    </recommendedName>
</protein>